<dbReference type="AlphaFoldDB" id="A0A562J143"/>
<dbReference type="RefSeq" id="WP_145086593.1">
    <property type="nucleotide sequence ID" value="NZ_VLKH01000014.1"/>
</dbReference>
<protein>
    <recommendedName>
        <fullName evidence="1">PPC domain-containing protein</fullName>
    </recommendedName>
</protein>
<organism evidence="2 3">
    <name type="scientific">Sedimentibacter saalensis</name>
    <dbReference type="NCBI Taxonomy" id="130788"/>
    <lineage>
        <taxon>Bacteria</taxon>
        <taxon>Bacillati</taxon>
        <taxon>Bacillota</taxon>
        <taxon>Tissierellia</taxon>
        <taxon>Sedimentibacter</taxon>
    </lineage>
</organism>
<dbReference type="CDD" id="cd11378">
    <property type="entry name" value="DUF296"/>
    <property type="match status" value="1"/>
</dbReference>
<evidence type="ECO:0000313" key="2">
    <source>
        <dbReference type="EMBL" id="TWH76979.1"/>
    </source>
</evidence>
<dbReference type="Proteomes" id="UP000315343">
    <property type="component" value="Unassembled WGS sequence"/>
</dbReference>
<keyword evidence="3" id="KW-1185">Reference proteome</keyword>
<gene>
    <name evidence="2" type="ORF">LY60_03455</name>
</gene>
<dbReference type="EMBL" id="VLKH01000014">
    <property type="protein sequence ID" value="TWH76979.1"/>
    <property type="molecule type" value="Genomic_DNA"/>
</dbReference>
<comment type="caution">
    <text evidence="2">The sequence shown here is derived from an EMBL/GenBank/DDBJ whole genome shotgun (WGS) entry which is preliminary data.</text>
</comment>
<feature type="domain" description="PPC" evidence="1">
    <location>
        <begin position="6"/>
        <end position="152"/>
    </location>
</feature>
<dbReference type="SUPFAM" id="SSF117856">
    <property type="entry name" value="AF0104/ALDC/Ptd012-like"/>
    <property type="match status" value="1"/>
</dbReference>
<dbReference type="PROSITE" id="PS51742">
    <property type="entry name" value="PPC"/>
    <property type="match status" value="1"/>
</dbReference>
<sequence length="154" mass="16780">MKSAKGIVKNVYAVRLEAGEDIIEGITMLCEQYNIKHGVIVSGIGSLSKASFCDPAPFPEKPGGYGYGDTIVLEGGIELISLSGVICDDDDKNVSLHIHGAFADGEGKSYAGHLVKENHVLITVEVIIEEFENIYMARKFDEERGMMLFTPIQN</sequence>
<dbReference type="Gene3D" id="3.30.1330.80">
    <property type="entry name" value="Hypothetical protein, similar to alpha- acetolactate decarboxylase, domain 2"/>
    <property type="match status" value="1"/>
</dbReference>
<accession>A0A562J143</accession>
<dbReference type="Pfam" id="PF03479">
    <property type="entry name" value="PCC"/>
    <property type="match status" value="1"/>
</dbReference>
<name>A0A562J143_9FIRM</name>
<dbReference type="PANTHER" id="PTHR34988">
    <property type="entry name" value="PROTEIN, PUTATIVE-RELATED"/>
    <property type="match status" value="1"/>
</dbReference>
<evidence type="ECO:0000313" key="3">
    <source>
        <dbReference type="Proteomes" id="UP000315343"/>
    </source>
</evidence>
<reference evidence="2 3" key="1">
    <citation type="submission" date="2019-07" db="EMBL/GenBank/DDBJ databases">
        <title>Genomic Encyclopedia of Type Strains, Phase I: the one thousand microbial genomes (KMG-I) project.</title>
        <authorList>
            <person name="Kyrpides N."/>
        </authorList>
    </citation>
    <scope>NUCLEOTIDE SEQUENCE [LARGE SCALE GENOMIC DNA]</scope>
    <source>
        <strain evidence="2 3">DSM 13558</strain>
    </source>
</reference>
<proteinExistence type="predicted"/>
<dbReference type="OrthoDB" id="9791702at2"/>
<dbReference type="InterPro" id="IPR005175">
    <property type="entry name" value="PPC_dom"/>
</dbReference>
<evidence type="ECO:0000259" key="1">
    <source>
        <dbReference type="PROSITE" id="PS51742"/>
    </source>
</evidence>
<dbReference type="PANTHER" id="PTHR34988:SF1">
    <property type="entry name" value="DNA-BINDING PROTEIN"/>
    <property type="match status" value="1"/>
</dbReference>